<organism evidence="5 6">
    <name type="scientific">Pocillopora damicornis</name>
    <name type="common">Cauliflower coral</name>
    <name type="synonym">Millepora damicornis</name>
    <dbReference type="NCBI Taxonomy" id="46731"/>
    <lineage>
        <taxon>Eukaryota</taxon>
        <taxon>Metazoa</taxon>
        <taxon>Cnidaria</taxon>
        <taxon>Anthozoa</taxon>
        <taxon>Hexacorallia</taxon>
        <taxon>Scleractinia</taxon>
        <taxon>Astrocoeniina</taxon>
        <taxon>Pocilloporidae</taxon>
        <taxon>Pocillopora</taxon>
    </lineage>
</organism>
<dbReference type="SMART" id="SM00181">
    <property type="entry name" value="EGF"/>
    <property type="match status" value="1"/>
</dbReference>
<dbReference type="InterPro" id="IPR036056">
    <property type="entry name" value="Fibrinogen-like_C"/>
</dbReference>
<evidence type="ECO:0008006" key="7">
    <source>
        <dbReference type="Google" id="ProtNLM"/>
    </source>
</evidence>
<dbReference type="SUPFAM" id="SSF56496">
    <property type="entry name" value="Fibrinogen C-terminal domain-like"/>
    <property type="match status" value="1"/>
</dbReference>
<evidence type="ECO:0000259" key="3">
    <source>
        <dbReference type="PROSITE" id="PS50026"/>
    </source>
</evidence>
<dbReference type="PANTHER" id="PTHR16146">
    <property type="entry name" value="INTELECTIN"/>
    <property type="match status" value="1"/>
</dbReference>
<dbReference type="Pfam" id="PF00008">
    <property type="entry name" value="EGF"/>
    <property type="match status" value="1"/>
</dbReference>
<evidence type="ECO:0000259" key="4">
    <source>
        <dbReference type="PROSITE" id="PS50948"/>
    </source>
</evidence>
<keyword evidence="2" id="KW-0245">EGF-like domain</keyword>
<dbReference type="PROSITE" id="PS00022">
    <property type="entry name" value="EGF_1"/>
    <property type="match status" value="1"/>
</dbReference>
<gene>
    <name evidence="5" type="ORF">pdam_00015516</name>
</gene>
<dbReference type="SUPFAM" id="SSF57196">
    <property type="entry name" value="EGF/Laminin"/>
    <property type="match status" value="1"/>
</dbReference>
<feature type="domain" description="EGF-like" evidence="3">
    <location>
        <begin position="108"/>
        <end position="146"/>
    </location>
</feature>
<name>A0A3M6UQ00_POCDA</name>
<dbReference type="PANTHER" id="PTHR16146:SF46">
    <property type="entry name" value="INTELECTIN-1A-RELATED"/>
    <property type="match status" value="1"/>
</dbReference>
<keyword evidence="1 2" id="KW-1015">Disulfide bond</keyword>
<evidence type="ECO:0000313" key="5">
    <source>
        <dbReference type="EMBL" id="RMX55757.1"/>
    </source>
</evidence>
<feature type="disulfide bond" evidence="2">
    <location>
        <begin position="117"/>
        <end position="134"/>
    </location>
</feature>
<feature type="domain" description="Apple" evidence="4">
    <location>
        <begin position="25"/>
        <end position="112"/>
    </location>
</feature>
<dbReference type="PROSITE" id="PS01186">
    <property type="entry name" value="EGF_2"/>
    <property type="match status" value="1"/>
</dbReference>
<protein>
    <recommendedName>
        <fullName evidence="7">EGF-like domain-containing protein</fullName>
    </recommendedName>
</protein>
<dbReference type="PROSITE" id="PS50026">
    <property type="entry name" value="EGF_3"/>
    <property type="match status" value="1"/>
</dbReference>
<keyword evidence="6" id="KW-1185">Reference proteome</keyword>
<dbReference type="Gene3D" id="3.50.4.10">
    <property type="entry name" value="Hepatocyte Growth Factor"/>
    <property type="match status" value="1"/>
</dbReference>
<sequence length="377" mass="41922">MDFKEALFMMLQATFVFVTEGNLVARSSYFQTRENKQLLGYAFKRFNSASVLSCGQECLRSPSCSSTNFKFFSKKEEEGTCELNKHDVTAVHESNNFDYQEGAIFSIFLKGCLLASCLNGGSCLPDKEKRTFSCSCKLPWAGDRCESELLTSCKEIHNKKLSSSNKAHLLKVESAEVAVYCHMTNLGACGGGGWTLVMKMNGTQSTFRYNSDLWSNNETFNIEGGKTGFDLHETKLPTYWGTPFTKICLGMKIGHQINFTVINKQASSLHSLIADGNHRNTSLGRDTWKELIGSQAFLQPNCNKEGFNVVTENNNTNWPKVRIGILSNNEDNCFSCDSRIGFGAESSMDVRNNSCGNEASISYGDTHIKTMGYILVQ</sequence>
<proteinExistence type="predicted"/>
<feature type="disulfide bond" evidence="2">
    <location>
        <begin position="136"/>
        <end position="145"/>
    </location>
</feature>
<comment type="caution">
    <text evidence="2">Lacks conserved residue(s) required for the propagation of feature annotation.</text>
</comment>
<reference evidence="5 6" key="1">
    <citation type="journal article" date="2018" name="Sci. Rep.">
        <title>Comparative analysis of the Pocillopora damicornis genome highlights role of immune system in coral evolution.</title>
        <authorList>
            <person name="Cunning R."/>
            <person name="Bay R.A."/>
            <person name="Gillette P."/>
            <person name="Baker A.C."/>
            <person name="Traylor-Knowles N."/>
        </authorList>
    </citation>
    <scope>NUCLEOTIDE SEQUENCE [LARGE SCALE GENOMIC DNA]</scope>
    <source>
        <strain evidence="5">RSMAS</strain>
        <tissue evidence="5">Whole animal</tissue>
    </source>
</reference>
<accession>A0A3M6UQ00</accession>
<dbReference type="OrthoDB" id="10040561at2759"/>
<evidence type="ECO:0000256" key="1">
    <source>
        <dbReference type="ARBA" id="ARBA00023157"/>
    </source>
</evidence>
<dbReference type="Proteomes" id="UP000275408">
    <property type="component" value="Unassembled WGS sequence"/>
</dbReference>
<dbReference type="PROSITE" id="PS50948">
    <property type="entry name" value="PAN"/>
    <property type="match status" value="1"/>
</dbReference>
<dbReference type="GO" id="GO:0070492">
    <property type="term" value="F:oligosaccharide binding"/>
    <property type="evidence" value="ECO:0007669"/>
    <property type="project" value="TreeGrafter"/>
</dbReference>
<dbReference type="InterPro" id="IPR000742">
    <property type="entry name" value="EGF"/>
</dbReference>
<dbReference type="EMBL" id="RCHS01001014">
    <property type="protein sequence ID" value="RMX55757.1"/>
    <property type="molecule type" value="Genomic_DNA"/>
</dbReference>
<evidence type="ECO:0000256" key="2">
    <source>
        <dbReference type="PROSITE-ProRule" id="PRU00076"/>
    </source>
</evidence>
<dbReference type="Gene3D" id="2.10.25.10">
    <property type="entry name" value="Laminin"/>
    <property type="match status" value="1"/>
</dbReference>
<comment type="caution">
    <text evidence="5">The sequence shown here is derived from an EMBL/GenBank/DDBJ whole genome shotgun (WGS) entry which is preliminary data.</text>
</comment>
<dbReference type="InterPro" id="IPR003609">
    <property type="entry name" value="Pan_app"/>
</dbReference>
<dbReference type="GO" id="GO:0005615">
    <property type="term" value="C:extracellular space"/>
    <property type="evidence" value="ECO:0007669"/>
    <property type="project" value="TreeGrafter"/>
</dbReference>
<evidence type="ECO:0000313" key="6">
    <source>
        <dbReference type="Proteomes" id="UP000275408"/>
    </source>
</evidence>
<dbReference type="AlphaFoldDB" id="A0A3M6UQ00"/>